<feature type="transmembrane region" description="Helical" evidence="1">
    <location>
        <begin position="90"/>
        <end position="108"/>
    </location>
</feature>
<evidence type="ECO:0000313" key="2">
    <source>
        <dbReference type="EMBL" id="MFC0270521.1"/>
    </source>
</evidence>
<keyword evidence="3" id="KW-1185">Reference proteome</keyword>
<keyword evidence="1" id="KW-0472">Membrane</keyword>
<dbReference type="Proteomes" id="UP001589854">
    <property type="component" value="Unassembled WGS sequence"/>
</dbReference>
<evidence type="ECO:0000313" key="3">
    <source>
        <dbReference type="Proteomes" id="UP001589854"/>
    </source>
</evidence>
<evidence type="ECO:0000256" key="1">
    <source>
        <dbReference type="SAM" id="Phobius"/>
    </source>
</evidence>
<feature type="transmembrane region" description="Helical" evidence="1">
    <location>
        <begin position="64"/>
        <end position="83"/>
    </location>
</feature>
<comment type="caution">
    <text evidence="2">The sequence shown here is derived from an EMBL/GenBank/DDBJ whole genome shotgun (WGS) entry which is preliminary data.</text>
</comment>
<reference evidence="2 3" key="1">
    <citation type="submission" date="2024-09" db="EMBL/GenBank/DDBJ databases">
        <authorList>
            <person name="Sun Q."/>
            <person name="Mori K."/>
        </authorList>
    </citation>
    <scope>NUCLEOTIDE SEQUENCE [LARGE SCALE GENOMIC DNA]</scope>
    <source>
        <strain evidence="2 3">CCM 7228</strain>
    </source>
</reference>
<proteinExistence type="predicted"/>
<dbReference type="RefSeq" id="WP_378930576.1">
    <property type="nucleotide sequence ID" value="NZ_JBHLVO010000002.1"/>
</dbReference>
<evidence type="ECO:0008006" key="4">
    <source>
        <dbReference type="Google" id="ProtNLM"/>
    </source>
</evidence>
<organism evidence="2 3">
    <name type="scientific">Metabacillus herbersteinensis</name>
    <dbReference type="NCBI Taxonomy" id="283816"/>
    <lineage>
        <taxon>Bacteria</taxon>
        <taxon>Bacillati</taxon>
        <taxon>Bacillota</taxon>
        <taxon>Bacilli</taxon>
        <taxon>Bacillales</taxon>
        <taxon>Bacillaceae</taxon>
        <taxon>Metabacillus</taxon>
    </lineage>
</organism>
<protein>
    <recommendedName>
        <fullName evidence="4">Lycopene cyclase domain-containing protein</fullName>
    </recommendedName>
</protein>
<feature type="transmembrane region" description="Helical" evidence="1">
    <location>
        <begin position="30"/>
        <end position="48"/>
    </location>
</feature>
<keyword evidence="1" id="KW-1133">Transmembrane helix</keyword>
<keyword evidence="1" id="KW-0812">Transmembrane</keyword>
<accession>A0ABV6GA17</accession>
<gene>
    <name evidence="2" type="ORF">ACFFIX_03495</name>
</gene>
<sequence length="154" mass="18347">MRHPKFLLIAMLFLPWITVPLLGKKEIKKFLPASLFISCVVILESYIARKHSWWWFYQKLHPKLIGEFLLIWGPFLIGSMWILKLTYGKFFTYMISNLIIDTIFTYPFVYFLQKSGISSLVRLKKYQLSLLFFLKSMLLYGFQFTIEKTKLVKG</sequence>
<name>A0ABV6GA17_9BACI</name>
<feature type="transmembrane region" description="Helical" evidence="1">
    <location>
        <begin position="128"/>
        <end position="146"/>
    </location>
</feature>
<feature type="transmembrane region" description="Helical" evidence="1">
    <location>
        <begin position="6"/>
        <end position="23"/>
    </location>
</feature>
<dbReference type="EMBL" id="JBHLVO010000002">
    <property type="protein sequence ID" value="MFC0270521.1"/>
    <property type="molecule type" value="Genomic_DNA"/>
</dbReference>